<keyword evidence="4" id="KW-1185">Reference proteome</keyword>
<dbReference type="Gene3D" id="3.90.226.10">
    <property type="entry name" value="2-enoyl-CoA Hydratase, Chain A, domain 1"/>
    <property type="match status" value="1"/>
</dbReference>
<dbReference type="PROSITE" id="PS00166">
    <property type="entry name" value="ENOYL_COA_HYDRATASE"/>
    <property type="match status" value="1"/>
</dbReference>
<protein>
    <submittedName>
        <fullName evidence="3">Enoyl-CoA hydratase</fullName>
    </submittedName>
</protein>
<evidence type="ECO:0000313" key="4">
    <source>
        <dbReference type="Proteomes" id="UP000199468"/>
    </source>
</evidence>
<dbReference type="PANTHER" id="PTHR43802:SF1">
    <property type="entry name" value="IP11341P-RELATED"/>
    <property type="match status" value="1"/>
</dbReference>
<dbReference type="InterPro" id="IPR029045">
    <property type="entry name" value="ClpP/crotonase-like_dom_sf"/>
</dbReference>
<dbReference type="PANTHER" id="PTHR43802">
    <property type="entry name" value="ENOYL-COA HYDRATASE"/>
    <property type="match status" value="1"/>
</dbReference>
<comment type="similarity">
    <text evidence="1 2">Belongs to the enoyl-CoA hydratase/isomerase family.</text>
</comment>
<evidence type="ECO:0000313" key="3">
    <source>
        <dbReference type="EMBL" id="SDF86237.1"/>
    </source>
</evidence>
<dbReference type="RefSeq" id="WP_091856333.1">
    <property type="nucleotide sequence ID" value="NZ_FNBZ01000002.1"/>
</dbReference>
<comment type="caution">
    <text evidence="3">The sequence shown here is derived from an EMBL/GenBank/DDBJ whole genome shotgun (WGS) entry which is preliminary data.</text>
</comment>
<dbReference type="InterPro" id="IPR001753">
    <property type="entry name" value="Enoyl-CoA_hydra/iso"/>
</dbReference>
<evidence type="ECO:0000256" key="1">
    <source>
        <dbReference type="ARBA" id="ARBA00005254"/>
    </source>
</evidence>
<organism evidence="3 4">
    <name type="scientific">Bosea robiniae</name>
    <dbReference type="NCBI Taxonomy" id="1036780"/>
    <lineage>
        <taxon>Bacteria</taxon>
        <taxon>Pseudomonadati</taxon>
        <taxon>Pseudomonadota</taxon>
        <taxon>Alphaproteobacteria</taxon>
        <taxon>Hyphomicrobiales</taxon>
        <taxon>Boseaceae</taxon>
        <taxon>Bosea</taxon>
    </lineage>
</organism>
<dbReference type="InterPro" id="IPR018376">
    <property type="entry name" value="Enoyl-CoA_hyd/isom_CS"/>
</dbReference>
<reference evidence="3 4" key="1">
    <citation type="submission" date="2016-10" db="EMBL/GenBank/DDBJ databases">
        <authorList>
            <person name="Varghese N."/>
            <person name="Submissions S."/>
        </authorList>
    </citation>
    <scope>NUCLEOTIDE SEQUENCE [LARGE SCALE GENOMIC DNA]</scope>
    <source>
        <strain evidence="3 4">DSM 26672</strain>
    </source>
</reference>
<dbReference type="Pfam" id="PF00378">
    <property type="entry name" value="ECH_1"/>
    <property type="match status" value="2"/>
</dbReference>
<gene>
    <name evidence="3" type="ORF">SAMN05421844_102200</name>
</gene>
<name>A0ABY0NNU8_9HYPH</name>
<dbReference type="EMBL" id="FNBZ01000002">
    <property type="protein sequence ID" value="SDF86237.1"/>
    <property type="molecule type" value="Genomic_DNA"/>
</dbReference>
<dbReference type="Gene3D" id="1.10.287.2460">
    <property type="match status" value="1"/>
</dbReference>
<evidence type="ECO:0000256" key="2">
    <source>
        <dbReference type="RuleBase" id="RU003707"/>
    </source>
</evidence>
<accession>A0ABY0NNU8</accession>
<sequence>MAVRIERQGKVATVVHSRPEARNAMDPDSADALTRAFLELDSDEDTAAIVFWGEGGAFCAGWDLKYAQAFTDAGRFESEIVERLAFPAADGTTPRGPMGPSRLEMSKPLIAAIEGPAVAGGMELALWCDIRVMAEDAYFGVYCRRWGIPLIDGGTVRLPRLVGQGRALEIIMTGRKVAADEALRIGLCETVSPKGGARAAAEAMAREIARFPQGAVRADRASAIAGHGLSIQEALRREWQRGVHTIATEGAAGAGRFAAGKGRGGDFSEI</sequence>
<proteinExistence type="inferred from homology"/>
<dbReference type="CDD" id="cd06558">
    <property type="entry name" value="crotonase-like"/>
    <property type="match status" value="1"/>
</dbReference>
<dbReference type="Proteomes" id="UP000199468">
    <property type="component" value="Unassembled WGS sequence"/>
</dbReference>
<dbReference type="SUPFAM" id="SSF52096">
    <property type="entry name" value="ClpP/crotonase"/>
    <property type="match status" value="1"/>
</dbReference>
<dbReference type="NCBIfam" id="NF006108">
    <property type="entry name" value="PRK08259.1"/>
    <property type="match status" value="1"/>
</dbReference>